<feature type="domain" description="TonB-dependent receptor plug" evidence="8">
    <location>
        <begin position="121"/>
        <end position="228"/>
    </location>
</feature>
<dbReference type="NCBIfam" id="TIGR04057">
    <property type="entry name" value="SusC_RagA_signa"/>
    <property type="match status" value="1"/>
</dbReference>
<evidence type="ECO:0000256" key="2">
    <source>
        <dbReference type="ARBA" id="ARBA00022448"/>
    </source>
</evidence>
<sequence>MKIIIRRILLLSIFIYGVFVDAYAQNQSIAIEGVIKEAKTGEPVPGATVIEKGTNNGTVTDVDGNFKINVNSSTAILTVSFIGFSQQEVSLNNKSYIEVFLNEDISQLDEVVVVGYGTQKRSDITGSVASVPKDRLSNLPVTDITQAIQGTTAGLQVTQESSVPGSTGGLQIRGVNSINANTSPFLVVDGSPFFGSINDISPTDVESIEILKDASAVAIYGTRGANGVILITTKRGGVATGKPRVNYNAYTGFEGIANVLRPMGPDQYIQKYEDFLIANNLSMTNILPNAAEVENYENGITTDWLDVASQTGRITEHNLSISGGTENVQYFVSGSKVDQEGVVQGYQFGRASFRTNLDAKINNLIKVGTSAFFTDRNSDGGRVNLLLATAMSPYSRPTDDNDNYIIFPMAPEQLFLNPMLGLTVDREDRQKTLSGGAYVDITPDFIPGLTYRLNGNYTYNIDRFAQYTGRQFNDLNGTANVSNTERTNWVLENILTYSKEFNGHRIDFTGLYSAQKVDHFRTTASSRIFTNDALSFYNLGAGSTQQAGSEGNGYTLLSQMARVNYAYQSRYLLTFTGRRDGYSAFGANTSKYGFFPSVAVGWNIHNENFMANASSVGELKLRLSHGQTGNQAIGVNQTATTANTFLLPFNGTPLVGVLYNNLGNANLNWETTTATNLALDFGIVQNRVRGSIEAYKTVTNDILLRRNLPNITGYGNVWTNLGKMQNVGFEFTLNTVNIENQNFSWETSLNYSRYRNEILELYGDGRDDIGNGWFIGQPLRVVFDYEKIGIWQVGEDVANHDPVARPGDLKYRDQNGDGIINAEDRVILGQRDPRWIGGLTNTFRYKNFSLSIFLQAVRGGLKSNTDLSYADEAGRRNIPEDIGYWTPENQDNYWPGLGAFRNYRGYQFAEDYSFLRVKDVRLSYVVPQDFLSRYKIEGLTLYMAGRNLHTFTNWIGWDPEMNFLPRGSGNWTNNYPLVRTVSIGLNLTL</sequence>
<dbReference type="Pfam" id="PF07715">
    <property type="entry name" value="Plug"/>
    <property type="match status" value="1"/>
</dbReference>
<dbReference type="SUPFAM" id="SSF49464">
    <property type="entry name" value="Carboxypeptidase regulatory domain-like"/>
    <property type="match status" value="1"/>
</dbReference>
<evidence type="ECO:0000256" key="7">
    <source>
        <dbReference type="PROSITE-ProRule" id="PRU01360"/>
    </source>
</evidence>
<dbReference type="InterPro" id="IPR023996">
    <property type="entry name" value="TonB-dep_OMP_SusC/RagA"/>
</dbReference>
<name>A0ABS9V2E3_9BACT</name>
<dbReference type="Gene3D" id="2.170.130.10">
    <property type="entry name" value="TonB-dependent receptor, plug domain"/>
    <property type="match status" value="1"/>
</dbReference>
<organism evidence="9 10">
    <name type="scientific">Belliella filtrata</name>
    <dbReference type="NCBI Taxonomy" id="2923435"/>
    <lineage>
        <taxon>Bacteria</taxon>
        <taxon>Pseudomonadati</taxon>
        <taxon>Bacteroidota</taxon>
        <taxon>Cytophagia</taxon>
        <taxon>Cytophagales</taxon>
        <taxon>Cyclobacteriaceae</taxon>
        <taxon>Belliella</taxon>
    </lineage>
</organism>
<dbReference type="Proteomes" id="UP001165489">
    <property type="component" value="Unassembled WGS sequence"/>
</dbReference>
<keyword evidence="9" id="KW-0675">Receptor</keyword>
<comment type="similarity">
    <text evidence="7">Belongs to the TonB-dependent receptor family.</text>
</comment>
<evidence type="ECO:0000313" key="9">
    <source>
        <dbReference type="EMBL" id="MCH7410524.1"/>
    </source>
</evidence>
<evidence type="ECO:0000256" key="1">
    <source>
        <dbReference type="ARBA" id="ARBA00004571"/>
    </source>
</evidence>
<dbReference type="PROSITE" id="PS52016">
    <property type="entry name" value="TONB_DEPENDENT_REC_3"/>
    <property type="match status" value="1"/>
</dbReference>
<dbReference type="InterPro" id="IPR036942">
    <property type="entry name" value="Beta-barrel_TonB_sf"/>
</dbReference>
<comment type="caution">
    <text evidence="9">The sequence shown here is derived from an EMBL/GenBank/DDBJ whole genome shotgun (WGS) entry which is preliminary data.</text>
</comment>
<keyword evidence="3 7" id="KW-1134">Transmembrane beta strand</keyword>
<dbReference type="InterPro" id="IPR023997">
    <property type="entry name" value="TonB-dep_OMP_SusC/RagA_CS"/>
</dbReference>
<dbReference type="SUPFAM" id="SSF56935">
    <property type="entry name" value="Porins"/>
    <property type="match status" value="1"/>
</dbReference>
<reference evidence="9" key="1">
    <citation type="submission" date="2022-03" db="EMBL/GenBank/DDBJ databases">
        <title>De novo assembled genomes of Belliella spp. (Cyclobacteriaceae) strains.</title>
        <authorList>
            <person name="Szabo A."/>
            <person name="Korponai K."/>
            <person name="Felfoldi T."/>
        </authorList>
    </citation>
    <scope>NUCLEOTIDE SEQUENCE</scope>
    <source>
        <strain evidence="9">DSM 111904</strain>
    </source>
</reference>
<dbReference type="EMBL" id="JAKZGP010000039">
    <property type="protein sequence ID" value="MCH7410524.1"/>
    <property type="molecule type" value="Genomic_DNA"/>
</dbReference>
<keyword evidence="5 7" id="KW-0472">Membrane</keyword>
<dbReference type="InterPro" id="IPR039426">
    <property type="entry name" value="TonB-dep_rcpt-like"/>
</dbReference>
<keyword evidence="6 7" id="KW-0998">Cell outer membrane</keyword>
<dbReference type="NCBIfam" id="TIGR04056">
    <property type="entry name" value="OMP_RagA_SusC"/>
    <property type="match status" value="1"/>
</dbReference>
<dbReference type="RefSeq" id="WP_241348887.1">
    <property type="nucleotide sequence ID" value="NZ_JAKZGP010000039.1"/>
</dbReference>
<protein>
    <submittedName>
        <fullName evidence="9">TonB-dependent receptor</fullName>
    </submittedName>
</protein>
<evidence type="ECO:0000256" key="3">
    <source>
        <dbReference type="ARBA" id="ARBA00022452"/>
    </source>
</evidence>
<evidence type="ECO:0000256" key="5">
    <source>
        <dbReference type="ARBA" id="ARBA00023136"/>
    </source>
</evidence>
<dbReference type="InterPro" id="IPR037066">
    <property type="entry name" value="Plug_dom_sf"/>
</dbReference>
<keyword evidence="10" id="KW-1185">Reference proteome</keyword>
<dbReference type="Pfam" id="PF13715">
    <property type="entry name" value="CarbopepD_reg_2"/>
    <property type="match status" value="1"/>
</dbReference>
<evidence type="ECO:0000259" key="8">
    <source>
        <dbReference type="Pfam" id="PF07715"/>
    </source>
</evidence>
<evidence type="ECO:0000313" key="10">
    <source>
        <dbReference type="Proteomes" id="UP001165489"/>
    </source>
</evidence>
<keyword evidence="4 7" id="KW-0812">Transmembrane</keyword>
<comment type="subcellular location">
    <subcellularLocation>
        <location evidence="1 7">Cell outer membrane</location>
        <topology evidence="1 7">Multi-pass membrane protein</topology>
    </subcellularLocation>
</comment>
<dbReference type="Gene3D" id="2.60.40.1120">
    <property type="entry name" value="Carboxypeptidase-like, regulatory domain"/>
    <property type="match status" value="1"/>
</dbReference>
<dbReference type="InterPro" id="IPR008969">
    <property type="entry name" value="CarboxyPept-like_regulatory"/>
</dbReference>
<accession>A0ABS9V2E3</accession>
<evidence type="ECO:0000256" key="6">
    <source>
        <dbReference type="ARBA" id="ARBA00023237"/>
    </source>
</evidence>
<proteinExistence type="inferred from homology"/>
<gene>
    <name evidence="9" type="ORF">MM239_14045</name>
</gene>
<keyword evidence="2 7" id="KW-0813">Transport</keyword>
<dbReference type="InterPro" id="IPR012910">
    <property type="entry name" value="Plug_dom"/>
</dbReference>
<evidence type="ECO:0000256" key="4">
    <source>
        <dbReference type="ARBA" id="ARBA00022692"/>
    </source>
</evidence>
<dbReference type="Gene3D" id="2.40.170.20">
    <property type="entry name" value="TonB-dependent receptor, beta-barrel domain"/>
    <property type="match status" value="1"/>
</dbReference>